<evidence type="ECO:0000313" key="1">
    <source>
        <dbReference type="EMBL" id="QQM18183.1"/>
    </source>
</evidence>
<gene>
    <name evidence="1" type="ORF">CPT_Salva_019</name>
</gene>
<evidence type="ECO:0000313" key="2">
    <source>
        <dbReference type="Proteomes" id="UP000595272"/>
    </source>
</evidence>
<sequence>MKRRYYRLRRWLRGLWFDWRCPEAKANEGVCCCGSPVEHHGWGDGHSPVDMYHYYRDAYITEGEK</sequence>
<proteinExistence type="predicted"/>
<protein>
    <submittedName>
        <fullName evidence="1">Uncharacterized protein</fullName>
    </submittedName>
</protein>
<dbReference type="Proteomes" id="UP000595272">
    <property type="component" value="Segment"/>
</dbReference>
<accession>A0A7U3WJV0</accession>
<dbReference type="EMBL" id="MW393850">
    <property type="protein sequence ID" value="QQM18183.1"/>
    <property type="molecule type" value="Genomic_DNA"/>
</dbReference>
<keyword evidence="2" id="KW-1185">Reference proteome</keyword>
<organism evidence="1 2">
    <name type="scientific">Stenotrophomonas phage Salva</name>
    <dbReference type="NCBI Taxonomy" id="2801524"/>
    <lineage>
        <taxon>Viruses</taxon>
        <taxon>Duplodnaviria</taxon>
        <taxon>Heunggongvirae</taxon>
        <taxon>Uroviricota</taxon>
        <taxon>Caudoviricetes</taxon>
        <taxon>Beaumontvirinae</taxon>
        <taxon>Salvavirus</taxon>
        <taxon>Salvavirus salva</taxon>
    </lineage>
</organism>
<reference evidence="1 2" key="1">
    <citation type="submission" date="2020-12" db="EMBL/GenBank/DDBJ databases">
        <title>Complete genome sequence of Stenotrophomonas maltophilia phage Salva.</title>
        <authorList>
            <person name="Jefferson B."/>
            <person name="Yao G."/>
            <person name="Clark J."/>
            <person name="Le T."/>
            <person name="Young R."/>
            <person name="Gonzalez C."/>
            <person name="Liu M."/>
        </authorList>
    </citation>
    <scope>NUCLEOTIDE SEQUENCE [LARGE SCALE GENOMIC DNA]</scope>
</reference>
<name>A0A7U3WJV0_9CAUD</name>